<evidence type="ECO:0000256" key="3">
    <source>
        <dbReference type="ARBA" id="ARBA00022737"/>
    </source>
</evidence>
<feature type="region of interest" description="Disordered" evidence="8">
    <location>
        <begin position="66"/>
        <end position="85"/>
    </location>
</feature>
<keyword evidence="3" id="KW-0677">Repeat</keyword>
<dbReference type="Gene3D" id="3.30.160.60">
    <property type="entry name" value="Classic Zinc Finger"/>
    <property type="match status" value="1"/>
</dbReference>
<feature type="compositionally biased region" description="Basic and acidic residues" evidence="8">
    <location>
        <begin position="38"/>
        <end position="47"/>
    </location>
</feature>
<evidence type="ECO:0000256" key="1">
    <source>
        <dbReference type="ARBA" id="ARBA00004123"/>
    </source>
</evidence>
<evidence type="ECO:0000256" key="4">
    <source>
        <dbReference type="ARBA" id="ARBA00022771"/>
    </source>
</evidence>
<proteinExistence type="predicted"/>
<dbReference type="GO" id="GO:0000981">
    <property type="term" value="F:DNA-binding transcription factor activity, RNA polymerase II-specific"/>
    <property type="evidence" value="ECO:0007669"/>
    <property type="project" value="InterPro"/>
</dbReference>
<keyword evidence="2" id="KW-0479">Metal-binding</keyword>
<reference evidence="10" key="1">
    <citation type="journal article" date="2021" name="Nat. Commun.">
        <title>Genetic determinants of endophytism in the Arabidopsis root mycobiome.</title>
        <authorList>
            <person name="Mesny F."/>
            <person name="Miyauchi S."/>
            <person name="Thiergart T."/>
            <person name="Pickel B."/>
            <person name="Atanasova L."/>
            <person name="Karlsson M."/>
            <person name="Huettel B."/>
            <person name="Barry K.W."/>
            <person name="Haridas S."/>
            <person name="Chen C."/>
            <person name="Bauer D."/>
            <person name="Andreopoulos W."/>
            <person name="Pangilinan J."/>
            <person name="LaButti K."/>
            <person name="Riley R."/>
            <person name="Lipzen A."/>
            <person name="Clum A."/>
            <person name="Drula E."/>
            <person name="Henrissat B."/>
            <person name="Kohler A."/>
            <person name="Grigoriev I.V."/>
            <person name="Martin F.M."/>
            <person name="Hacquard S."/>
        </authorList>
    </citation>
    <scope>NUCLEOTIDE SEQUENCE</scope>
    <source>
        <strain evidence="10">MPI-CAGE-AT-0147</strain>
    </source>
</reference>
<dbReference type="GO" id="GO:0000978">
    <property type="term" value="F:RNA polymerase II cis-regulatory region sequence-specific DNA binding"/>
    <property type="evidence" value="ECO:0007669"/>
    <property type="project" value="InterPro"/>
</dbReference>
<dbReference type="PROSITE" id="PS50157">
    <property type="entry name" value="ZINC_FINGER_C2H2_2"/>
    <property type="match status" value="1"/>
</dbReference>
<dbReference type="GO" id="GO:0000785">
    <property type="term" value="C:chromatin"/>
    <property type="evidence" value="ECO:0007669"/>
    <property type="project" value="TreeGrafter"/>
</dbReference>
<dbReference type="InterPro" id="IPR051059">
    <property type="entry name" value="VerF-like"/>
</dbReference>
<keyword evidence="4 7" id="KW-0863">Zinc-finger</keyword>
<dbReference type="Proteomes" id="UP000738349">
    <property type="component" value="Unassembled WGS sequence"/>
</dbReference>
<dbReference type="OrthoDB" id="10018191at2759"/>
<evidence type="ECO:0000313" key="10">
    <source>
        <dbReference type="EMBL" id="KAH7118428.1"/>
    </source>
</evidence>
<accession>A0A9P9IE80</accession>
<dbReference type="AlphaFoldDB" id="A0A9P9IE80"/>
<feature type="region of interest" description="Disordered" evidence="8">
    <location>
        <begin position="1"/>
        <end position="55"/>
    </location>
</feature>
<evidence type="ECO:0000259" key="9">
    <source>
        <dbReference type="PROSITE" id="PS50157"/>
    </source>
</evidence>
<evidence type="ECO:0000256" key="5">
    <source>
        <dbReference type="ARBA" id="ARBA00022833"/>
    </source>
</evidence>
<dbReference type="SUPFAM" id="SSF57667">
    <property type="entry name" value="beta-beta-alpha zinc fingers"/>
    <property type="match status" value="1"/>
</dbReference>
<dbReference type="InterPro" id="IPR013087">
    <property type="entry name" value="Znf_C2H2_type"/>
</dbReference>
<evidence type="ECO:0000256" key="2">
    <source>
        <dbReference type="ARBA" id="ARBA00022723"/>
    </source>
</evidence>
<comment type="caution">
    <text evidence="10">The sequence shown here is derived from an EMBL/GenBank/DDBJ whole genome shotgun (WGS) entry which is preliminary data.</text>
</comment>
<sequence length="109" mass="12027">MGNKNPPDVARSPILTTMSNSPSSNAAVGSVTSTVDDSSERSCHRWQPDPLRPPILPPTCLLTFPVNTEAPANFPPRKTDNPPPYVCGTCQHSFTRLEHLKRHERSHTK</sequence>
<protein>
    <recommendedName>
        <fullName evidence="9">C2H2-type domain-containing protein</fullName>
    </recommendedName>
</protein>
<dbReference type="InterPro" id="IPR036236">
    <property type="entry name" value="Znf_C2H2_sf"/>
</dbReference>
<dbReference type="GO" id="GO:0005634">
    <property type="term" value="C:nucleus"/>
    <property type="evidence" value="ECO:0007669"/>
    <property type="project" value="UniProtKB-SubCell"/>
</dbReference>
<organism evidence="10 11">
    <name type="scientific">Dactylonectria macrodidyma</name>
    <dbReference type="NCBI Taxonomy" id="307937"/>
    <lineage>
        <taxon>Eukaryota</taxon>
        <taxon>Fungi</taxon>
        <taxon>Dikarya</taxon>
        <taxon>Ascomycota</taxon>
        <taxon>Pezizomycotina</taxon>
        <taxon>Sordariomycetes</taxon>
        <taxon>Hypocreomycetidae</taxon>
        <taxon>Hypocreales</taxon>
        <taxon>Nectriaceae</taxon>
        <taxon>Dactylonectria</taxon>
    </lineage>
</organism>
<evidence type="ECO:0000256" key="7">
    <source>
        <dbReference type="PROSITE-ProRule" id="PRU00042"/>
    </source>
</evidence>
<evidence type="ECO:0000256" key="8">
    <source>
        <dbReference type="SAM" id="MobiDB-lite"/>
    </source>
</evidence>
<gene>
    <name evidence="10" type="ORF">EDB81DRAFT_817415</name>
</gene>
<dbReference type="PANTHER" id="PTHR40626:SF13">
    <property type="entry name" value="RESPIRATION FACTOR 2-RELATED"/>
    <property type="match status" value="1"/>
</dbReference>
<dbReference type="GO" id="GO:0008270">
    <property type="term" value="F:zinc ion binding"/>
    <property type="evidence" value="ECO:0007669"/>
    <property type="project" value="UniProtKB-KW"/>
</dbReference>
<evidence type="ECO:0000313" key="11">
    <source>
        <dbReference type="Proteomes" id="UP000738349"/>
    </source>
</evidence>
<keyword evidence="11" id="KW-1185">Reference proteome</keyword>
<comment type="subcellular location">
    <subcellularLocation>
        <location evidence="1">Nucleus</location>
    </subcellularLocation>
</comment>
<evidence type="ECO:0000256" key="6">
    <source>
        <dbReference type="ARBA" id="ARBA00023242"/>
    </source>
</evidence>
<dbReference type="PANTHER" id="PTHR40626">
    <property type="entry name" value="MIP31509P"/>
    <property type="match status" value="1"/>
</dbReference>
<feature type="compositionally biased region" description="Polar residues" evidence="8">
    <location>
        <begin position="14"/>
        <end position="27"/>
    </location>
</feature>
<dbReference type="PROSITE" id="PS00028">
    <property type="entry name" value="ZINC_FINGER_C2H2_1"/>
    <property type="match status" value="1"/>
</dbReference>
<keyword evidence="5" id="KW-0862">Zinc</keyword>
<dbReference type="EMBL" id="JAGMUV010000027">
    <property type="protein sequence ID" value="KAH7118428.1"/>
    <property type="molecule type" value="Genomic_DNA"/>
</dbReference>
<dbReference type="FunFam" id="3.30.160.60:FF:000145">
    <property type="entry name" value="Zinc finger protein 574"/>
    <property type="match status" value="1"/>
</dbReference>
<feature type="domain" description="C2H2-type" evidence="9">
    <location>
        <begin position="85"/>
        <end position="109"/>
    </location>
</feature>
<keyword evidence="6" id="KW-0539">Nucleus</keyword>
<name>A0A9P9IE80_9HYPO</name>